<dbReference type="InParanoid" id="A0A165E105"/>
<reference evidence="1 2" key="1">
    <citation type="journal article" date="2016" name="Mol. Biol. Evol.">
        <title>Comparative Genomics of Early-Diverging Mushroom-Forming Fungi Provides Insights into the Origins of Lignocellulose Decay Capabilities.</title>
        <authorList>
            <person name="Nagy L.G."/>
            <person name="Riley R."/>
            <person name="Tritt A."/>
            <person name="Adam C."/>
            <person name="Daum C."/>
            <person name="Floudas D."/>
            <person name="Sun H."/>
            <person name="Yadav J.S."/>
            <person name="Pangilinan J."/>
            <person name="Larsson K.H."/>
            <person name="Matsuura K."/>
            <person name="Barry K."/>
            <person name="Labutti K."/>
            <person name="Kuo R."/>
            <person name="Ohm R.A."/>
            <person name="Bhattacharya S.S."/>
            <person name="Shirouzu T."/>
            <person name="Yoshinaga Y."/>
            <person name="Martin F.M."/>
            <person name="Grigoriev I.V."/>
            <person name="Hibbett D.S."/>
        </authorList>
    </citation>
    <scope>NUCLEOTIDE SEQUENCE [LARGE SCALE GENOMIC DNA]</scope>
    <source>
        <strain evidence="1 2">93-53</strain>
    </source>
</reference>
<dbReference type="RefSeq" id="XP_040763781.1">
    <property type="nucleotide sequence ID" value="XM_040901525.1"/>
</dbReference>
<proteinExistence type="predicted"/>
<name>A0A165E105_9APHY</name>
<dbReference type="GeneID" id="63818557"/>
<accession>A0A165E105</accession>
<evidence type="ECO:0000313" key="1">
    <source>
        <dbReference type="EMBL" id="KZT06041.1"/>
    </source>
</evidence>
<protein>
    <submittedName>
        <fullName evidence="1">Uncharacterized protein</fullName>
    </submittedName>
</protein>
<sequence>MPVLVELNCISDWVDDKPIVCCTWPECGNSILLRLAEPSGLCNSPFIISAPRELLLFDIGKLRRILLTANRVSEPLELRVVDIPKICAVIFAPSDMESFMWLGHEDGEEQQLLYCQSMRAFILSLLRRSHDEMTSSTRVCRYFLIRTTSLFAFRSRESPYQR</sequence>
<gene>
    <name evidence="1" type="ORF">LAESUDRAFT_194914</name>
</gene>
<organism evidence="1 2">
    <name type="scientific">Laetiporus sulphureus 93-53</name>
    <dbReference type="NCBI Taxonomy" id="1314785"/>
    <lineage>
        <taxon>Eukaryota</taxon>
        <taxon>Fungi</taxon>
        <taxon>Dikarya</taxon>
        <taxon>Basidiomycota</taxon>
        <taxon>Agaricomycotina</taxon>
        <taxon>Agaricomycetes</taxon>
        <taxon>Polyporales</taxon>
        <taxon>Laetiporus</taxon>
    </lineage>
</organism>
<dbReference type="AlphaFoldDB" id="A0A165E105"/>
<keyword evidence="2" id="KW-1185">Reference proteome</keyword>
<dbReference type="Proteomes" id="UP000076871">
    <property type="component" value="Unassembled WGS sequence"/>
</dbReference>
<dbReference type="EMBL" id="KV427626">
    <property type="protein sequence ID" value="KZT06041.1"/>
    <property type="molecule type" value="Genomic_DNA"/>
</dbReference>
<evidence type="ECO:0000313" key="2">
    <source>
        <dbReference type="Proteomes" id="UP000076871"/>
    </source>
</evidence>